<proteinExistence type="predicted"/>
<dbReference type="EMBL" id="CP109635">
    <property type="protein sequence ID" value="UYT11323.1"/>
    <property type="molecule type" value="Genomic_DNA"/>
</dbReference>
<protein>
    <submittedName>
        <fullName evidence="2">Uncharacterized protein</fullName>
    </submittedName>
</protein>
<accession>A0AA46YVI4</accession>
<dbReference type="RefSeq" id="WP_264308672.1">
    <property type="nucleotide sequence ID" value="NZ_CP109635.1"/>
</dbReference>
<evidence type="ECO:0000256" key="1">
    <source>
        <dbReference type="SAM" id="Phobius"/>
    </source>
</evidence>
<name>A0AA46YVI4_9LACT</name>
<dbReference type="AlphaFoldDB" id="A0AA46YVI4"/>
<sequence length="111" mass="12510">MTIKHRFITTYISAIAVTLVSVFLIFSVVSYSTLGKIPSIKNIYSMLTTNQPLSEQEKQSFLTLQTLVKSSPNLLEPPLKDKAKDIIQSIEKQNINIVIRKGNNVLYHSKS</sequence>
<keyword evidence="1" id="KW-1133">Transmembrane helix</keyword>
<keyword evidence="1" id="KW-0812">Transmembrane</keyword>
<evidence type="ECO:0000313" key="2">
    <source>
        <dbReference type="EMBL" id="UYT11323.1"/>
    </source>
</evidence>
<organism evidence="2 3">
    <name type="scientific">Lactococcus garvieae</name>
    <dbReference type="NCBI Taxonomy" id="1363"/>
    <lineage>
        <taxon>Bacteria</taxon>
        <taxon>Bacillati</taxon>
        <taxon>Bacillota</taxon>
        <taxon>Bacilli</taxon>
        <taxon>Lactobacillales</taxon>
        <taxon>Streptococcaceae</taxon>
        <taxon>Lactococcus</taxon>
    </lineage>
</organism>
<gene>
    <name evidence="2" type="ORF">OF801_05075</name>
</gene>
<keyword evidence="1" id="KW-0472">Membrane</keyword>
<evidence type="ECO:0000313" key="3">
    <source>
        <dbReference type="Proteomes" id="UP001164042"/>
    </source>
</evidence>
<dbReference type="Proteomes" id="UP001164042">
    <property type="component" value="Chromosome"/>
</dbReference>
<reference evidence="2" key="1">
    <citation type="submission" date="2022-10" db="EMBL/GenBank/DDBJ databases">
        <title>Genome assembly of Lactococcus garvieae isolates from cricket gut.</title>
        <authorList>
            <person name="Luecke A.R."/>
            <person name="Brown A.M.V."/>
            <person name="Wakeman C.A."/>
        </authorList>
    </citation>
    <scope>NUCLEOTIDE SEQUENCE</scope>
    <source>
        <strain evidence="2">Alexii-11_2</strain>
    </source>
</reference>
<feature type="transmembrane region" description="Helical" evidence="1">
    <location>
        <begin position="12"/>
        <end position="34"/>
    </location>
</feature>